<organism evidence="2 3">
    <name type="scientific">Debaryomyces fabryi</name>
    <dbReference type="NCBI Taxonomy" id="58627"/>
    <lineage>
        <taxon>Eukaryota</taxon>
        <taxon>Fungi</taxon>
        <taxon>Dikarya</taxon>
        <taxon>Ascomycota</taxon>
        <taxon>Saccharomycotina</taxon>
        <taxon>Pichiomycetes</taxon>
        <taxon>Debaryomycetaceae</taxon>
        <taxon>Debaryomyces</taxon>
    </lineage>
</organism>
<evidence type="ECO:0000259" key="1">
    <source>
        <dbReference type="PROSITE" id="PS50021"/>
    </source>
</evidence>
<gene>
    <name evidence="2" type="ORF">AC631_01607</name>
</gene>
<name>A0A0V1Q2H8_9ASCO</name>
<dbReference type="Gene3D" id="1.10.418.10">
    <property type="entry name" value="Calponin-like domain"/>
    <property type="match status" value="1"/>
</dbReference>
<dbReference type="SUPFAM" id="SSF47576">
    <property type="entry name" value="Calponin-homology domain, CH-domain"/>
    <property type="match status" value="1"/>
</dbReference>
<dbReference type="SMART" id="SM00033">
    <property type="entry name" value="CH"/>
    <property type="match status" value="1"/>
</dbReference>
<dbReference type="Proteomes" id="UP000054251">
    <property type="component" value="Unassembled WGS sequence"/>
</dbReference>
<keyword evidence="3" id="KW-1185">Reference proteome</keyword>
<proteinExistence type="predicted"/>
<dbReference type="InterPro" id="IPR003096">
    <property type="entry name" value="SM22_calponin"/>
</dbReference>
<dbReference type="AlphaFoldDB" id="A0A0V1Q2H8"/>
<dbReference type="InterPro" id="IPR050606">
    <property type="entry name" value="Calponin-like"/>
</dbReference>
<dbReference type="InterPro" id="IPR001715">
    <property type="entry name" value="CH_dom"/>
</dbReference>
<dbReference type="PROSITE" id="PS50021">
    <property type="entry name" value="CH"/>
    <property type="match status" value="1"/>
</dbReference>
<dbReference type="GO" id="GO:0015629">
    <property type="term" value="C:actin cytoskeleton"/>
    <property type="evidence" value="ECO:0007669"/>
    <property type="project" value="TreeGrafter"/>
</dbReference>
<dbReference type="GO" id="GO:0051015">
    <property type="term" value="F:actin filament binding"/>
    <property type="evidence" value="ECO:0007669"/>
    <property type="project" value="TreeGrafter"/>
</dbReference>
<dbReference type="EMBL" id="LMYN01000023">
    <property type="protein sequence ID" value="KSA02620.1"/>
    <property type="molecule type" value="Genomic_DNA"/>
</dbReference>
<accession>A0A0V1Q2H8</accession>
<dbReference type="GO" id="GO:0007015">
    <property type="term" value="P:actin filament organization"/>
    <property type="evidence" value="ECO:0007669"/>
    <property type="project" value="TreeGrafter"/>
</dbReference>
<dbReference type="InterPro" id="IPR036872">
    <property type="entry name" value="CH_dom_sf"/>
</dbReference>
<dbReference type="PANTHER" id="PTHR47385">
    <property type="entry name" value="CALPONIN"/>
    <property type="match status" value="1"/>
</dbReference>
<dbReference type="Pfam" id="PF00307">
    <property type="entry name" value="CH"/>
    <property type="match status" value="1"/>
</dbReference>
<dbReference type="RefSeq" id="XP_015468722.1">
    <property type="nucleotide sequence ID" value="XM_015610437.1"/>
</dbReference>
<dbReference type="PRINTS" id="PR00888">
    <property type="entry name" value="SM22CALPONIN"/>
</dbReference>
<protein>
    <recommendedName>
        <fullName evidence="1">Calponin-homology (CH) domain-containing protein</fullName>
    </recommendedName>
</protein>
<reference evidence="2 3" key="1">
    <citation type="submission" date="2015-11" db="EMBL/GenBank/DDBJ databases">
        <title>The genome of Debaryomyces fabryi.</title>
        <authorList>
            <person name="Tafer H."/>
            <person name="Lopandic K."/>
        </authorList>
    </citation>
    <scope>NUCLEOTIDE SEQUENCE [LARGE SCALE GENOMIC DNA]</scope>
    <source>
        <strain evidence="2 3">CBS 789</strain>
    </source>
</reference>
<dbReference type="OrthoDB" id="21595at2759"/>
<dbReference type="GeneID" id="26838616"/>
<comment type="caution">
    <text evidence="2">The sequence shown here is derived from an EMBL/GenBank/DDBJ whole genome shotgun (WGS) entry which is preliminary data.</text>
</comment>
<evidence type="ECO:0000313" key="3">
    <source>
        <dbReference type="Proteomes" id="UP000054251"/>
    </source>
</evidence>
<evidence type="ECO:0000313" key="2">
    <source>
        <dbReference type="EMBL" id="KSA02620.1"/>
    </source>
</evidence>
<feature type="domain" description="Calponin-homology (CH)" evidence="1">
    <location>
        <begin position="34"/>
        <end position="150"/>
    </location>
</feature>
<sequence length="184" mass="21357">MNYLNYNRYEQKSEQNANTNLDQDLTNSRQQKYAKSEPEIKQWIFNVLSIPQLTIDVYASRSLDLMDILRDGELLCKLGNLLEISNNPCSKYKSSKMPFMQMENISFFLKACEIIGISHDEIFQTIDLYERKDPYQIIITLISFSRRANEINSTKFPNVIGPKIVKVKPTVPKKPINLSTKQLV</sequence>
<dbReference type="PANTHER" id="PTHR47385:SF14">
    <property type="entry name" value="TRANSGELIN"/>
    <property type="match status" value="1"/>
</dbReference>